<keyword evidence="2" id="KW-1185">Reference proteome</keyword>
<dbReference type="AlphaFoldDB" id="A0A915EJW2"/>
<organism evidence="2 3">
    <name type="scientific">Ditylenchus dipsaci</name>
    <dbReference type="NCBI Taxonomy" id="166011"/>
    <lineage>
        <taxon>Eukaryota</taxon>
        <taxon>Metazoa</taxon>
        <taxon>Ecdysozoa</taxon>
        <taxon>Nematoda</taxon>
        <taxon>Chromadorea</taxon>
        <taxon>Rhabditida</taxon>
        <taxon>Tylenchina</taxon>
        <taxon>Tylenchomorpha</taxon>
        <taxon>Sphaerularioidea</taxon>
        <taxon>Anguinidae</taxon>
        <taxon>Anguininae</taxon>
        <taxon>Ditylenchus</taxon>
    </lineage>
</organism>
<proteinExistence type="predicted"/>
<reference evidence="3" key="1">
    <citation type="submission" date="2022-11" db="UniProtKB">
        <authorList>
            <consortium name="WormBaseParasite"/>
        </authorList>
    </citation>
    <scope>IDENTIFICATION</scope>
</reference>
<keyword evidence="1" id="KW-1133">Transmembrane helix</keyword>
<keyword evidence="1" id="KW-0812">Transmembrane</keyword>
<protein>
    <submittedName>
        <fullName evidence="3">Uncharacterized protein</fullName>
    </submittedName>
</protein>
<sequence>MREDWLFETPAGVFNEAFVWLSSGLASNYQLLYQWDLALLLSVALVFYLSSALQRVDILGARSTATSRE</sequence>
<feature type="transmembrane region" description="Helical" evidence="1">
    <location>
        <begin position="32"/>
        <end position="53"/>
    </location>
</feature>
<dbReference type="WBParaSite" id="jg6143">
    <property type="protein sequence ID" value="jg6143"/>
    <property type="gene ID" value="jg6143"/>
</dbReference>
<dbReference type="Proteomes" id="UP000887574">
    <property type="component" value="Unplaced"/>
</dbReference>
<accession>A0A915EJW2</accession>
<keyword evidence="1" id="KW-0472">Membrane</keyword>
<evidence type="ECO:0000313" key="3">
    <source>
        <dbReference type="WBParaSite" id="jg6143"/>
    </source>
</evidence>
<evidence type="ECO:0000313" key="2">
    <source>
        <dbReference type="Proteomes" id="UP000887574"/>
    </source>
</evidence>
<name>A0A915EJW2_9BILA</name>
<evidence type="ECO:0000256" key="1">
    <source>
        <dbReference type="SAM" id="Phobius"/>
    </source>
</evidence>